<dbReference type="Proteomes" id="UP001148838">
    <property type="component" value="Unassembled WGS sequence"/>
</dbReference>
<protein>
    <submittedName>
        <fullName evidence="2">Uncharacterized protein</fullName>
    </submittedName>
</protein>
<feature type="region of interest" description="Disordered" evidence="1">
    <location>
        <begin position="31"/>
        <end position="65"/>
    </location>
</feature>
<sequence>MAGLCEGGNEPPGSLKTTRQFVVLLGHNKQMKGDERVPLSPPHGALRRRGPRRAGEAEGSLNPADSGVCKVCPLCSAGAVVFRLWCCGKQKSV</sequence>
<evidence type="ECO:0000256" key="1">
    <source>
        <dbReference type="SAM" id="MobiDB-lite"/>
    </source>
</evidence>
<evidence type="ECO:0000313" key="3">
    <source>
        <dbReference type="Proteomes" id="UP001148838"/>
    </source>
</evidence>
<reference evidence="2 3" key="1">
    <citation type="journal article" date="2022" name="Allergy">
        <title>Genome assembly and annotation of Periplaneta americana reveal a comprehensive cockroach allergen profile.</title>
        <authorList>
            <person name="Wang L."/>
            <person name="Xiong Q."/>
            <person name="Saelim N."/>
            <person name="Wang L."/>
            <person name="Nong W."/>
            <person name="Wan A.T."/>
            <person name="Shi M."/>
            <person name="Liu X."/>
            <person name="Cao Q."/>
            <person name="Hui J.H.L."/>
            <person name="Sookrung N."/>
            <person name="Leung T.F."/>
            <person name="Tungtrongchitr A."/>
            <person name="Tsui S.K.W."/>
        </authorList>
    </citation>
    <scope>NUCLEOTIDE SEQUENCE [LARGE SCALE GENOMIC DNA]</scope>
    <source>
        <strain evidence="2">PWHHKU_190912</strain>
    </source>
</reference>
<organism evidence="2 3">
    <name type="scientific">Periplaneta americana</name>
    <name type="common">American cockroach</name>
    <name type="synonym">Blatta americana</name>
    <dbReference type="NCBI Taxonomy" id="6978"/>
    <lineage>
        <taxon>Eukaryota</taxon>
        <taxon>Metazoa</taxon>
        <taxon>Ecdysozoa</taxon>
        <taxon>Arthropoda</taxon>
        <taxon>Hexapoda</taxon>
        <taxon>Insecta</taxon>
        <taxon>Pterygota</taxon>
        <taxon>Neoptera</taxon>
        <taxon>Polyneoptera</taxon>
        <taxon>Dictyoptera</taxon>
        <taxon>Blattodea</taxon>
        <taxon>Blattoidea</taxon>
        <taxon>Blattidae</taxon>
        <taxon>Blattinae</taxon>
        <taxon>Periplaneta</taxon>
    </lineage>
</organism>
<proteinExistence type="predicted"/>
<dbReference type="EMBL" id="JAJSOF020000033">
    <property type="protein sequence ID" value="KAJ4429400.1"/>
    <property type="molecule type" value="Genomic_DNA"/>
</dbReference>
<evidence type="ECO:0000313" key="2">
    <source>
        <dbReference type="EMBL" id="KAJ4429400.1"/>
    </source>
</evidence>
<keyword evidence="3" id="KW-1185">Reference proteome</keyword>
<gene>
    <name evidence="2" type="ORF">ANN_21557</name>
</gene>
<comment type="caution">
    <text evidence="2">The sequence shown here is derived from an EMBL/GenBank/DDBJ whole genome shotgun (WGS) entry which is preliminary data.</text>
</comment>
<name>A0ABQ8S661_PERAM</name>
<accession>A0ABQ8S661</accession>